<gene>
    <name evidence="1" type="ORF">G6Z83_04270</name>
</gene>
<reference evidence="1 2" key="1">
    <citation type="submission" date="2020-02" db="EMBL/GenBank/DDBJ databases">
        <title>Complete genome sequences of six Lactobacillus iners strains isolated from the human vagina.</title>
        <authorList>
            <person name="France M.T."/>
            <person name="Rutt L."/>
            <person name="Narina S."/>
            <person name="Arbaugh S."/>
            <person name="Humphrys M.S."/>
            <person name="Ma B."/>
            <person name="Hayward M.R."/>
            <person name="Relman D."/>
            <person name="Kwon D.S."/>
            <person name="Ravel J."/>
        </authorList>
    </citation>
    <scope>NUCLEOTIDE SEQUENCE [LARGE SCALE GENOMIC DNA]</scope>
    <source>
        <strain evidence="1 2">C0210C1</strain>
    </source>
</reference>
<protein>
    <submittedName>
        <fullName evidence="1">Uncharacterized protein</fullName>
    </submittedName>
</protein>
<dbReference type="AlphaFoldDB" id="A0A6G7B928"/>
<dbReference type="Proteomes" id="UP000501676">
    <property type="component" value="Chromosome"/>
</dbReference>
<evidence type="ECO:0000313" key="2">
    <source>
        <dbReference type="Proteomes" id="UP000501676"/>
    </source>
</evidence>
<dbReference type="RefSeq" id="WP_009310355.1">
    <property type="nucleotide sequence ID" value="NZ_CABKQA010000001.1"/>
</dbReference>
<evidence type="ECO:0000313" key="1">
    <source>
        <dbReference type="EMBL" id="QIH23918.1"/>
    </source>
</evidence>
<accession>A0A6G7B928</accession>
<organism evidence="1 2">
    <name type="scientific">Lactobacillus iners</name>
    <dbReference type="NCBI Taxonomy" id="147802"/>
    <lineage>
        <taxon>Bacteria</taxon>
        <taxon>Bacillati</taxon>
        <taxon>Bacillota</taxon>
        <taxon>Bacilli</taxon>
        <taxon>Lactobacillales</taxon>
        <taxon>Lactobacillaceae</taxon>
        <taxon>Lactobacillus</taxon>
    </lineage>
</organism>
<sequence length="97" mass="11522">MKLVNLLQLMQDVDSNYQIYFHEDTQQSNYPISKIIFSQNKCILTSLSINPRTIYQLLTICRQIKHKNVNVYFAINNHEYSIFGMQIQPDKKQIILK</sequence>
<name>A0A6G7B928_9LACO</name>
<dbReference type="EMBL" id="CP049228">
    <property type="protein sequence ID" value="QIH23918.1"/>
    <property type="molecule type" value="Genomic_DNA"/>
</dbReference>
<proteinExistence type="predicted"/>